<feature type="domain" description="Response regulatory" evidence="16">
    <location>
        <begin position="557"/>
        <end position="674"/>
    </location>
</feature>
<keyword evidence="6" id="KW-0808">Transferase</keyword>
<evidence type="ECO:0000256" key="3">
    <source>
        <dbReference type="ARBA" id="ARBA00012438"/>
    </source>
</evidence>
<feature type="domain" description="Histidine kinase" evidence="15">
    <location>
        <begin position="312"/>
        <end position="531"/>
    </location>
</feature>
<dbReference type="EC" id="2.7.13.3" evidence="3"/>
<dbReference type="Pfam" id="PF00072">
    <property type="entry name" value="Response_reg"/>
    <property type="match status" value="1"/>
</dbReference>
<evidence type="ECO:0000256" key="10">
    <source>
        <dbReference type="ARBA" id="ARBA00023012"/>
    </source>
</evidence>
<comment type="function">
    <text evidence="12">May play the central regulatory role in sporulation. It may be an element of the effector pathway responsible for the activation of sporulation genes in response to nutritional stress. Spo0A may act in concert with spo0H (a sigma factor) to control the expression of some genes that are critical to the sporulation process.</text>
</comment>
<proteinExistence type="predicted"/>
<evidence type="ECO:0000256" key="7">
    <source>
        <dbReference type="ARBA" id="ARBA00022741"/>
    </source>
</evidence>
<evidence type="ECO:0000256" key="13">
    <source>
        <dbReference type="PROSITE-ProRule" id="PRU00169"/>
    </source>
</evidence>
<dbReference type="FunFam" id="1.10.287.130:FF:000038">
    <property type="entry name" value="Sensory transduction histidine kinase"/>
    <property type="match status" value="1"/>
</dbReference>
<sequence length="679" mass="76851">MDNLKTKDHISLHKLTWQSYIRNAFIPLIIVQVISICVYFISIVLCWTTISDMDWKLIVATPKEDIYSTVNALNHTLIKLGFASIIIQSILTCLLFLSFITKSAKKTSYLISNSFLKIKELMDQIGNGYYSPKAPEFDIEELNDLSINLTRMGQHLGETNKNLLLTQYELRKKETDLKALVNSINDIIMEVNSAGDITNFWSRSHYDLYKQYMHNKLTSISFILDNETTKIAKEKISYVLQTKHTLNMDFCVESNSNIKWFEASISPRLNSENRVVVSARDITEHKKLSESIIIAKEEAEKASKAKSEFLSSMSHELRTPLNAILGFSQILELDPESPLTNSQNQSVKEIIKAGNHLLELINEVLDLAKIESGKLSISMETVSIKSILEETLTLIRPFADKNGIKINFSQIKNSEEFVYADHMRLKQILLNLLTNAIKYNKPSGEVTFYHDKIDNKFRFHVIDTGIGLSECEINLIFKPFHRLNTINNSIEGTGIGLTVAKQLVELMNGEIHVTSEKGIGSHFWVEFSLIEASSIEIPKNTLSIDSKKTNFNNKNYTVLYAEDNPANLRLVKRILCQINNLKMVSATSGELCIDLAISHKPDLILLDINLPGIDGYEVFKILRLHEETKNIPVVAISAHAMPKDIQAGLSIGFSDYITKPINISIFLEKISTILNKTKT</sequence>
<dbReference type="InterPro" id="IPR001789">
    <property type="entry name" value="Sig_transdc_resp-reg_receiver"/>
</dbReference>
<dbReference type="GO" id="GO:0005524">
    <property type="term" value="F:ATP binding"/>
    <property type="evidence" value="ECO:0007669"/>
    <property type="project" value="UniProtKB-KW"/>
</dbReference>
<keyword evidence="5 13" id="KW-0597">Phosphoprotein</keyword>
<dbReference type="Gene3D" id="3.30.450.20">
    <property type="entry name" value="PAS domain"/>
    <property type="match status" value="1"/>
</dbReference>
<evidence type="ECO:0000256" key="2">
    <source>
        <dbReference type="ARBA" id="ARBA00004370"/>
    </source>
</evidence>
<dbReference type="AlphaFoldDB" id="M1MMW4"/>
<dbReference type="KEGG" id="csr:Cspa_c54790"/>
<evidence type="ECO:0000256" key="4">
    <source>
        <dbReference type="ARBA" id="ARBA00018672"/>
    </source>
</evidence>
<dbReference type="Pfam" id="PF00512">
    <property type="entry name" value="HisKA"/>
    <property type="match status" value="1"/>
</dbReference>
<keyword evidence="8 17" id="KW-0418">Kinase</keyword>
<dbReference type="SUPFAM" id="SSF47384">
    <property type="entry name" value="Homodimeric domain of signal transducing histidine kinase"/>
    <property type="match status" value="1"/>
</dbReference>
<keyword evidence="14" id="KW-0812">Transmembrane</keyword>
<comment type="subcellular location">
    <subcellularLocation>
        <location evidence="2">Membrane</location>
    </subcellularLocation>
</comment>
<evidence type="ECO:0000256" key="14">
    <source>
        <dbReference type="SAM" id="Phobius"/>
    </source>
</evidence>
<evidence type="ECO:0000256" key="1">
    <source>
        <dbReference type="ARBA" id="ARBA00000085"/>
    </source>
</evidence>
<keyword evidence="7" id="KW-0547">Nucleotide-binding</keyword>
<keyword evidence="10" id="KW-0902">Two-component regulatory system</keyword>
<evidence type="ECO:0000256" key="8">
    <source>
        <dbReference type="ARBA" id="ARBA00022777"/>
    </source>
</evidence>
<protein>
    <recommendedName>
        <fullName evidence="4">Stage 0 sporulation protein A homolog</fullName>
        <ecNumber evidence="3">2.7.13.3</ecNumber>
    </recommendedName>
</protein>
<evidence type="ECO:0000313" key="17">
    <source>
        <dbReference type="EMBL" id="AGF59224.1"/>
    </source>
</evidence>
<dbReference type="PANTHER" id="PTHR43047:SF72">
    <property type="entry name" value="OSMOSENSING HISTIDINE PROTEIN KINASE SLN1"/>
    <property type="match status" value="1"/>
</dbReference>
<dbReference type="InterPro" id="IPR004358">
    <property type="entry name" value="Sig_transdc_His_kin-like_C"/>
</dbReference>
<dbReference type="FunFam" id="3.30.565.10:FF:000006">
    <property type="entry name" value="Sensor histidine kinase WalK"/>
    <property type="match status" value="1"/>
</dbReference>
<dbReference type="GO" id="GO:0005886">
    <property type="term" value="C:plasma membrane"/>
    <property type="evidence" value="ECO:0007669"/>
    <property type="project" value="TreeGrafter"/>
</dbReference>
<feature type="modified residue" description="4-aspartylphosphate" evidence="13">
    <location>
        <position position="607"/>
    </location>
</feature>
<dbReference type="InterPro" id="IPR036890">
    <property type="entry name" value="HATPase_C_sf"/>
</dbReference>
<dbReference type="SMART" id="SM00448">
    <property type="entry name" value="REC"/>
    <property type="match status" value="1"/>
</dbReference>
<reference evidence="17 18" key="1">
    <citation type="submission" date="2013-02" db="EMBL/GenBank/DDBJ databases">
        <title>Genome sequence of Clostridium saccharoperbutylacetonicum N1-4(HMT).</title>
        <authorList>
            <person name="Poehlein A."/>
            <person name="Daniel R."/>
        </authorList>
    </citation>
    <scope>NUCLEOTIDE SEQUENCE [LARGE SCALE GENOMIC DNA]</scope>
    <source>
        <strain evidence="18">N1-4(HMT)</strain>
    </source>
</reference>
<organism evidence="17 18">
    <name type="scientific">Clostridium saccharoperbutylacetonicum N1-4(HMT)</name>
    <dbReference type="NCBI Taxonomy" id="931276"/>
    <lineage>
        <taxon>Bacteria</taxon>
        <taxon>Bacillati</taxon>
        <taxon>Bacillota</taxon>
        <taxon>Clostridia</taxon>
        <taxon>Eubacteriales</taxon>
        <taxon>Clostridiaceae</taxon>
        <taxon>Clostridium</taxon>
    </lineage>
</organism>
<evidence type="ECO:0000256" key="5">
    <source>
        <dbReference type="ARBA" id="ARBA00022553"/>
    </source>
</evidence>
<evidence type="ECO:0000256" key="9">
    <source>
        <dbReference type="ARBA" id="ARBA00022840"/>
    </source>
</evidence>
<dbReference type="InterPro" id="IPR003594">
    <property type="entry name" value="HATPase_dom"/>
</dbReference>
<dbReference type="PANTHER" id="PTHR43047">
    <property type="entry name" value="TWO-COMPONENT HISTIDINE PROTEIN KINASE"/>
    <property type="match status" value="1"/>
</dbReference>
<keyword evidence="9" id="KW-0067">ATP-binding</keyword>
<dbReference type="InterPro" id="IPR035965">
    <property type="entry name" value="PAS-like_dom_sf"/>
</dbReference>
<dbReference type="InterPro" id="IPR005467">
    <property type="entry name" value="His_kinase_dom"/>
</dbReference>
<dbReference type="GO" id="GO:0000155">
    <property type="term" value="F:phosphorelay sensor kinase activity"/>
    <property type="evidence" value="ECO:0007669"/>
    <property type="project" value="InterPro"/>
</dbReference>
<dbReference type="PROSITE" id="PS50109">
    <property type="entry name" value="HIS_KIN"/>
    <property type="match status" value="1"/>
</dbReference>
<feature type="transmembrane region" description="Helical" evidence="14">
    <location>
        <begin position="24"/>
        <end position="50"/>
    </location>
</feature>
<dbReference type="EMBL" id="CP004121">
    <property type="protein sequence ID" value="AGF59224.1"/>
    <property type="molecule type" value="Genomic_DNA"/>
</dbReference>
<dbReference type="CDD" id="cd00082">
    <property type="entry name" value="HisKA"/>
    <property type="match status" value="1"/>
</dbReference>
<dbReference type="InterPro" id="IPR036097">
    <property type="entry name" value="HisK_dim/P_sf"/>
</dbReference>
<feature type="transmembrane region" description="Helical" evidence="14">
    <location>
        <begin position="77"/>
        <end position="100"/>
    </location>
</feature>
<gene>
    <name evidence="17" type="ORF">Cspa_c54790</name>
</gene>
<evidence type="ECO:0000256" key="12">
    <source>
        <dbReference type="ARBA" id="ARBA00024867"/>
    </source>
</evidence>
<accession>M1MMW4</accession>
<dbReference type="SUPFAM" id="SSF52172">
    <property type="entry name" value="CheY-like"/>
    <property type="match status" value="1"/>
</dbReference>
<evidence type="ECO:0000259" key="16">
    <source>
        <dbReference type="PROSITE" id="PS50110"/>
    </source>
</evidence>
<dbReference type="Gene3D" id="3.40.50.2300">
    <property type="match status" value="1"/>
</dbReference>
<dbReference type="InterPro" id="IPR011006">
    <property type="entry name" value="CheY-like_superfamily"/>
</dbReference>
<evidence type="ECO:0000259" key="15">
    <source>
        <dbReference type="PROSITE" id="PS50109"/>
    </source>
</evidence>
<dbReference type="SUPFAM" id="SSF55874">
    <property type="entry name" value="ATPase domain of HSP90 chaperone/DNA topoisomerase II/histidine kinase"/>
    <property type="match status" value="1"/>
</dbReference>
<name>M1MMW4_9CLOT</name>
<dbReference type="Pfam" id="PF02518">
    <property type="entry name" value="HATPase_c"/>
    <property type="match status" value="1"/>
</dbReference>
<dbReference type="Gene3D" id="3.30.565.10">
    <property type="entry name" value="Histidine kinase-like ATPase, C-terminal domain"/>
    <property type="match status" value="1"/>
</dbReference>
<dbReference type="PROSITE" id="PS50110">
    <property type="entry name" value="RESPONSE_REGULATORY"/>
    <property type="match status" value="1"/>
</dbReference>
<dbReference type="HOGENOM" id="CLU_000445_114_15_9"/>
<dbReference type="OrthoDB" id="9790669at2"/>
<dbReference type="eggNOG" id="COG2205">
    <property type="taxonomic scope" value="Bacteria"/>
</dbReference>
<dbReference type="SMART" id="SM00387">
    <property type="entry name" value="HATPase_c"/>
    <property type="match status" value="1"/>
</dbReference>
<dbReference type="SMART" id="SM00388">
    <property type="entry name" value="HisKA"/>
    <property type="match status" value="1"/>
</dbReference>
<dbReference type="STRING" id="36745.CLSAP_52260"/>
<keyword evidence="11 14" id="KW-0472">Membrane</keyword>
<evidence type="ECO:0000313" key="18">
    <source>
        <dbReference type="Proteomes" id="UP000011728"/>
    </source>
</evidence>
<dbReference type="Gene3D" id="1.10.287.130">
    <property type="match status" value="1"/>
</dbReference>
<dbReference type="SUPFAM" id="SSF55785">
    <property type="entry name" value="PYP-like sensor domain (PAS domain)"/>
    <property type="match status" value="1"/>
</dbReference>
<evidence type="ECO:0000256" key="6">
    <source>
        <dbReference type="ARBA" id="ARBA00022679"/>
    </source>
</evidence>
<dbReference type="Proteomes" id="UP000011728">
    <property type="component" value="Chromosome"/>
</dbReference>
<dbReference type="PRINTS" id="PR00344">
    <property type="entry name" value="BCTRLSENSOR"/>
</dbReference>
<dbReference type="GO" id="GO:0009927">
    <property type="term" value="F:histidine phosphotransfer kinase activity"/>
    <property type="evidence" value="ECO:0007669"/>
    <property type="project" value="TreeGrafter"/>
</dbReference>
<evidence type="ECO:0000256" key="11">
    <source>
        <dbReference type="ARBA" id="ARBA00023136"/>
    </source>
</evidence>
<keyword evidence="14" id="KW-1133">Transmembrane helix</keyword>
<dbReference type="RefSeq" id="WP_015395531.1">
    <property type="nucleotide sequence ID" value="NC_020291.1"/>
</dbReference>
<dbReference type="InterPro" id="IPR003661">
    <property type="entry name" value="HisK_dim/P_dom"/>
</dbReference>
<dbReference type="PATRIC" id="fig|931276.5.peg.5537"/>
<comment type="catalytic activity">
    <reaction evidence="1">
        <text>ATP + protein L-histidine = ADP + protein N-phospho-L-histidine.</text>
        <dbReference type="EC" id="2.7.13.3"/>
    </reaction>
</comment>
<keyword evidence="18" id="KW-1185">Reference proteome</keyword>